<evidence type="ECO:0000313" key="5">
    <source>
        <dbReference type="Proteomes" id="UP000807825"/>
    </source>
</evidence>
<keyword evidence="2" id="KW-0678">Repressor</keyword>
<dbReference type="GO" id="GO:0017148">
    <property type="term" value="P:negative regulation of translation"/>
    <property type="evidence" value="ECO:0007669"/>
    <property type="project" value="UniProtKB-UniRule"/>
</dbReference>
<dbReference type="InterPro" id="IPR043519">
    <property type="entry name" value="NT_sf"/>
</dbReference>
<dbReference type="Pfam" id="PF02410">
    <property type="entry name" value="RsfS"/>
    <property type="match status" value="1"/>
</dbReference>
<dbReference type="EMBL" id="JACRDE010000583">
    <property type="protein sequence ID" value="MBI5252252.1"/>
    <property type="molecule type" value="Genomic_DNA"/>
</dbReference>
<dbReference type="PANTHER" id="PTHR21043">
    <property type="entry name" value="IOJAP SUPERFAMILY ORTHOLOG"/>
    <property type="match status" value="1"/>
</dbReference>
<reference evidence="4" key="1">
    <citation type="submission" date="2020-07" db="EMBL/GenBank/DDBJ databases">
        <title>Huge and variable diversity of episymbiotic CPR bacteria and DPANN archaea in groundwater ecosystems.</title>
        <authorList>
            <person name="He C.Y."/>
            <person name="Keren R."/>
            <person name="Whittaker M."/>
            <person name="Farag I.F."/>
            <person name="Doudna J."/>
            <person name="Cate J.H.D."/>
            <person name="Banfield J.F."/>
        </authorList>
    </citation>
    <scope>NUCLEOTIDE SEQUENCE</scope>
    <source>
        <strain evidence="4">NC_groundwater_1664_Pr3_B-0.1um_52_9</strain>
    </source>
</reference>
<dbReference type="InterPro" id="IPR004394">
    <property type="entry name" value="Iojap/RsfS/C7orf30"/>
</dbReference>
<keyword evidence="2" id="KW-0963">Cytoplasm</keyword>
<dbReference type="SUPFAM" id="SSF81301">
    <property type="entry name" value="Nucleotidyltransferase"/>
    <property type="match status" value="1"/>
</dbReference>
<keyword evidence="2" id="KW-0810">Translation regulation</keyword>
<sequence length="138" mass="15468">MAPEKTSKEKAEVFLRSALFKKAVDPVLIRLEKLTSLTDYFLIVSAGSGKQVKAIAEAIMQEAHDLGIPRLSAEGVQQGSWALLDYGDVIVHVFQKAVREFYDLEGLWAEAPREEFSRDLKEEIEAGANSPEEEDDWD</sequence>
<dbReference type="HAMAP" id="MF_01477">
    <property type="entry name" value="Iojap_RsfS"/>
    <property type="match status" value="1"/>
</dbReference>
<evidence type="ECO:0000256" key="1">
    <source>
        <dbReference type="ARBA" id="ARBA00010574"/>
    </source>
</evidence>
<organism evidence="4 5">
    <name type="scientific">Desulfomonile tiedjei</name>
    <dbReference type="NCBI Taxonomy" id="2358"/>
    <lineage>
        <taxon>Bacteria</taxon>
        <taxon>Pseudomonadati</taxon>
        <taxon>Thermodesulfobacteriota</taxon>
        <taxon>Desulfomonilia</taxon>
        <taxon>Desulfomonilales</taxon>
        <taxon>Desulfomonilaceae</taxon>
        <taxon>Desulfomonile</taxon>
    </lineage>
</organism>
<evidence type="ECO:0000313" key="4">
    <source>
        <dbReference type="EMBL" id="MBI5252252.1"/>
    </source>
</evidence>
<evidence type="ECO:0000256" key="3">
    <source>
        <dbReference type="SAM" id="MobiDB-lite"/>
    </source>
</evidence>
<feature type="region of interest" description="Disordered" evidence="3">
    <location>
        <begin position="119"/>
        <end position="138"/>
    </location>
</feature>
<dbReference type="GO" id="GO:0043023">
    <property type="term" value="F:ribosomal large subunit binding"/>
    <property type="evidence" value="ECO:0007669"/>
    <property type="project" value="TreeGrafter"/>
</dbReference>
<evidence type="ECO:0000256" key="2">
    <source>
        <dbReference type="HAMAP-Rule" id="MF_01477"/>
    </source>
</evidence>
<comment type="subcellular location">
    <subcellularLocation>
        <location evidence="2">Cytoplasm</location>
    </subcellularLocation>
</comment>
<dbReference type="Gene3D" id="3.30.460.10">
    <property type="entry name" value="Beta Polymerase, domain 2"/>
    <property type="match status" value="1"/>
</dbReference>
<name>A0A9D6Z674_9BACT</name>
<accession>A0A9D6Z674</accession>
<dbReference type="GO" id="GO:0042256">
    <property type="term" value="P:cytosolic ribosome assembly"/>
    <property type="evidence" value="ECO:0007669"/>
    <property type="project" value="UniProtKB-UniRule"/>
</dbReference>
<dbReference type="GO" id="GO:0090071">
    <property type="term" value="P:negative regulation of ribosome biogenesis"/>
    <property type="evidence" value="ECO:0007669"/>
    <property type="project" value="UniProtKB-UniRule"/>
</dbReference>
<dbReference type="NCBIfam" id="TIGR00090">
    <property type="entry name" value="rsfS_iojap_ybeB"/>
    <property type="match status" value="1"/>
</dbReference>
<comment type="function">
    <text evidence="2">Functions as a ribosomal silencing factor. Interacts with ribosomal protein uL14 (rplN), blocking formation of intersubunit bridge B8. Prevents association of the 30S and 50S ribosomal subunits and the formation of functional ribosomes, thus repressing translation.</text>
</comment>
<protein>
    <recommendedName>
        <fullName evidence="2">Ribosomal silencing factor RsfS</fullName>
    </recommendedName>
</protein>
<dbReference type="GO" id="GO:0005737">
    <property type="term" value="C:cytoplasm"/>
    <property type="evidence" value="ECO:0007669"/>
    <property type="project" value="UniProtKB-SubCell"/>
</dbReference>
<proteinExistence type="inferred from homology"/>
<comment type="similarity">
    <text evidence="1 2">Belongs to the Iojap/RsfS family.</text>
</comment>
<dbReference type="AlphaFoldDB" id="A0A9D6Z674"/>
<comment type="caution">
    <text evidence="4">The sequence shown here is derived from an EMBL/GenBank/DDBJ whole genome shotgun (WGS) entry which is preliminary data.</text>
</comment>
<gene>
    <name evidence="2 4" type="primary">rsfS</name>
    <name evidence="4" type="ORF">HY912_22385</name>
</gene>
<dbReference type="Proteomes" id="UP000807825">
    <property type="component" value="Unassembled WGS sequence"/>
</dbReference>
<dbReference type="PANTHER" id="PTHR21043:SF0">
    <property type="entry name" value="MITOCHONDRIAL ASSEMBLY OF RIBOSOMAL LARGE SUBUNIT PROTEIN 1"/>
    <property type="match status" value="1"/>
</dbReference>
<comment type="subunit">
    <text evidence="2">Interacts with ribosomal protein uL14 (rplN).</text>
</comment>